<dbReference type="EMBL" id="WTFN01000575">
    <property type="protein sequence ID" value="MWK60533.1"/>
    <property type="molecule type" value="Genomic_DNA"/>
</dbReference>
<name>A0A7X3HEJ7_9GAMM</name>
<dbReference type="GO" id="GO:0003676">
    <property type="term" value="F:nucleic acid binding"/>
    <property type="evidence" value="ECO:0007669"/>
    <property type="project" value="InterPro"/>
</dbReference>
<dbReference type="SUPFAM" id="SSF53098">
    <property type="entry name" value="Ribonuclease H-like"/>
    <property type="match status" value="1"/>
</dbReference>
<dbReference type="InterPro" id="IPR002156">
    <property type="entry name" value="RNaseH_domain"/>
</dbReference>
<dbReference type="PROSITE" id="PS50879">
    <property type="entry name" value="RNASE_H_1"/>
    <property type="match status" value="1"/>
</dbReference>
<comment type="caution">
    <text evidence="2">The sequence shown here is derived from an EMBL/GenBank/DDBJ whole genome shotgun (WGS) entry which is preliminary data.</text>
</comment>
<accession>A0A7X3HEJ7</accession>
<feature type="domain" description="RNase H type-1" evidence="1">
    <location>
        <begin position="1"/>
        <end position="100"/>
    </location>
</feature>
<dbReference type="GO" id="GO:0004523">
    <property type="term" value="F:RNA-DNA hybrid ribonuclease activity"/>
    <property type="evidence" value="ECO:0007669"/>
    <property type="project" value="InterPro"/>
</dbReference>
<reference evidence="2 3" key="1">
    <citation type="submission" date="2019-12" db="EMBL/GenBank/DDBJ databases">
        <title>Draft genome sequence of Pseudomonas otitidis recovered from a chicken carcass.</title>
        <authorList>
            <person name="Vieira T.R."/>
            <person name="Oliviera E.F.C."/>
            <person name="Silva N.M.V."/>
            <person name="Sambrano G.E."/>
            <person name="Cibulski S.P."/>
            <person name="Cardoso M.R.I."/>
        </authorList>
    </citation>
    <scope>NUCLEOTIDE SEQUENCE [LARGE SCALE GENOMIC DNA]</scope>
    <source>
        <strain evidence="2 3">25_K</strain>
    </source>
</reference>
<organism evidence="2 3">
    <name type="scientific">Metapseudomonas otitidis</name>
    <dbReference type="NCBI Taxonomy" id="319939"/>
    <lineage>
        <taxon>Bacteria</taxon>
        <taxon>Pseudomonadati</taxon>
        <taxon>Pseudomonadota</taxon>
        <taxon>Gammaproteobacteria</taxon>
        <taxon>Pseudomonadales</taxon>
        <taxon>Pseudomonadaceae</taxon>
        <taxon>Metapseudomonas</taxon>
    </lineage>
</organism>
<dbReference type="AlphaFoldDB" id="A0A7X3HEJ7"/>
<protein>
    <recommendedName>
        <fullName evidence="1">RNase H type-1 domain-containing protein</fullName>
    </recommendedName>
</protein>
<evidence type="ECO:0000313" key="2">
    <source>
        <dbReference type="EMBL" id="MWK60533.1"/>
    </source>
</evidence>
<dbReference type="InterPro" id="IPR036397">
    <property type="entry name" value="RNaseH_sf"/>
</dbReference>
<proteinExistence type="predicted"/>
<evidence type="ECO:0000259" key="1">
    <source>
        <dbReference type="PROSITE" id="PS50879"/>
    </source>
</evidence>
<dbReference type="Pfam" id="PF00075">
    <property type="entry name" value="RNase_H"/>
    <property type="match status" value="1"/>
</dbReference>
<dbReference type="Gene3D" id="3.30.420.10">
    <property type="entry name" value="Ribonuclease H-like superfamily/Ribonuclease H"/>
    <property type="match status" value="1"/>
</dbReference>
<feature type="non-terminal residue" evidence="2">
    <location>
        <position position="105"/>
    </location>
</feature>
<dbReference type="CDD" id="cd09277">
    <property type="entry name" value="RNase_HI_bacteria_like"/>
    <property type="match status" value="1"/>
</dbReference>
<dbReference type="Proteomes" id="UP000461288">
    <property type="component" value="Unassembled WGS sequence"/>
</dbReference>
<feature type="non-terminal residue" evidence="2">
    <location>
        <position position="1"/>
    </location>
</feature>
<evidence type="ECO:0000313" key="3">
    <source>
        <dbReference type="Proteomes" id="UP000461288"/>
    </source>
</evidence>
<gene>
    <name evidence="2" type="ORF">GO594_31675</name>
</gene>
<dbReference type="InterPro" id="IPR012337">
    <property type="entry name" value="RNaseH-like_sf"/>
</dbReference>
<sequence>LYDDKLLADMNNVAGIKAAEIAMQYCIDNQIKSLKIYHDYEGIAKWCTGEWKAKKTGTQEYKNFFDSLKGKLNVEFIKVKGHSGDEFNDLADRLAKEAFNLEVTP</sequence>